<gene>
    <name evidence="1" type="ORF">DBV15_03780</name>
</gene>
<protein>
    <submittedName>
        <fullName evidence="1">Uncharacterized protein</fullName>
    </submittedName>
</protein>
<keyword evidence="2" id="KW-1185">Reference proteome</keyword>
<organism evidence="1 2">
    <name type="scientific">Temnothorax longispinosus</name>
    <dbReference type="NCBI Taxonomy" id="300112"/>
    <lineage>
        <taxon>Eukaryota</taxon>
        <taxon>Metazoa</taxon>
        <taxon>Ecdysozoa</taxon>
        <taxon>Arthropoda</taxon>
        <taxon>Hexapoda</taxon>
        <taxon>Insecta</taxon>
        <taxon>Pterygota</taxon>
        <taxon>Neoptera</taxon>
        <taxon>Endopterygota</taxon>
        <taxon>Hymenoptera</taxon>
        <taxon>Apocrita</taxon>
        <taxon>Aculeata</taxon>
        <taxon>Formicoidea</taxon>
        <taxon>Formicidae</taxon>
        <taxon>Myrmicinae</taxon>
        <taxon>Temnothorax</taxon>
    </lineage>
</organism>
<accession>A0A4S2JC53</accession>
<name>A0A4S2JC53_9HYME</name>
<dbReference type="Proteomes" id="UP000310200">
    <property type="component" value="Unassembled WGS sequence"/>
</dbReference>
<sequence>MKARRSVYGVLEKLMAREEEVVHWERKSSLQHASLELHDKRSEEIYMHLQNYPLLYQKNDCFRVASTIFKHPVYDHANVCSISNIVTTTMRSPSPAKGLERAICPYFRVVRTNGSGSYFDALRAVHAMSYAGGVRRRNFAPVVRRAGHPSGKPRENF</sequence>
<dbReference type="AlphaFoldDB" id="A0A4S2JC53"/>
<evidence type="ECO:0000313" key="2">
    <source>
        <dbReference type="Proteomes" id="UP000310200"/>
    </source>
</evidence>
<comment type="caution">
    <text evidence="1">The sequence shown here is derived from an EMBL/GenBank/DDBJ whole genome shotgun (WGS) entry which is preliminary data.</text>
</comment>
<reference evidence="1 2" key="1">
    <citation type="journal article" date="2019" name="Philos. Trans. R. Soc. Lond., B, Biol. Sci.">
        <title>Ant behaviour and brain gene expression of defending hosts depend on the ecological success of the intruding social parasite.</title>
        <authorList>
            <person name="Kaur R."/>
            <person name="Stoldt M."/>
            <person name="Jongepier E."/>
            <person name="Feldmeyer B."/>
            <person name="Menzel F."/>
            <person name="Bornberg-Bauer E."/>
            <person name="Foitzik S."/>
        </authorList>
    </citation>
    <scope>NUCLEOTIDE SEQUENCE [LARGE SCALE GENOMIC DNA]</scope>
    <source>
        <tissue evidence="1">Whole body</tissue>
    </source>
</reference>
<proteinExistence type="predicted"/>
<evidence type="ECO:0000313" key="1">
    <source>
        <dbReference type="EMBL" id="TGZ32027.1"/>
    </source>
</evidence>
<dbReference type="EMBL" id="QBLH01003970">
    <property type="protein sequence ID" value="TGZ32027.1"/>
    <property type="molecule type" value="Genomic_DNA"/>
</dbReference>